<dbReference type="InterPro" id="IPR000408">
    <property type="entry name" value="Reg_chr_condens"/>
</dbReference>
<keyword evidence="3" id="KW-1185">Reference proteome</keyword>
<organism evidence="2 3">
    <name type="scientific">Malassezia equina</name>
    <dbReference type="NCBI Taxonomy" id="1381935"/>
    <lineage>
        <taxon>Eukaryota</taxon>
        <taxon>Fungi</taxon>
        <taxon>Dikarya</taxon>
        <taxon>Basidiomycota</taxon>
        <taxon>Ustilaginomycotina</taxon>
        <taxon>Malasseziomycetes</taxon>
        <taxon>Malasseziales</taxon>
        <taxon>Malasseziaceae</taxon>
        <taxon>Malassezia</taxon>
    </lineage>
</organism>
<dbReference type="SUPFAM" id="SSF50985">
    <property type="entry name" value="RCC1/BLIP-II"/>
    <property type="match status" value="1"/>
</dbReference>
<dbReference type="InterPro" id="IPR009091">
    <property type="entry name" value="RCC1/BLIP-II"/>
</dbReference>
<gene>
    <name evidence="2" type="ORF">MEQU1_001956</name>
</gene>
<accession>A0AAF0EJK3</accession>
<evidence type="ECO:0000256" key="1">
    <source>
        <dbReference type="PROSITE-ProRule" id="PRU00235"/>
    </source>
</evidence>
<dbReference type="GO" id="GO:0005743">
    <property type="term" value="C:mitochondrial inner membrane"/>
    <property type="evidence" value="ECO:0007669"/>
    <property type="project" value="TreeGrafter"/>
</dbReference>
<dbReference type="AlphaFoldDB" id="A0AAF0EJK3"/>
<dbReference type="InterPro" id="IPR053245">
    <property type="entry name" value="MitoProcess-Associated"/>
</dbReference>
<dbReference type="EMBL" id="CP119902">
    <property type="protein sequence ID" value="WFD23267.1"/>
    <property type="molecule type" value="Genomic_DNA"/>
</dbReference>
<dbReference type="PRINTS" id="PR00633">
    <property type="entry name" value="RCCNDNSATION"/>
</dbReference>
<feature type="repeat" description="RCC1" evidence="1">
    <location>
        <begin position="312"/>
        <end position="371"/>
    </location>
</feature>
<evidence type="ECO:0000313" key="3">
    <source>
        <dbReference type="Proteomes" id="UP001214415"/>
    </source>
</evidence>
<dbReference type="GO" id="GO:0034551">
    <property type="term" value="P:mitochondrial respiratory chain complex III assembly"/>
    <property type="evidence" value="ECO:0007669"/>
    <property type="project" value="TreeGrafter"/>
</dbReference>
<dbReference type="PANTHER" id="PTHR47563">
    <property type="entry name" value="PROTEIN FMP25, MITOCHONDRIAL"/>
    <property type="match status" value="1"/>
</dbReference>
<protein>
    <submittedName>
        <fullName evidence="2">Uncharacterized protein</fullName>
    </submittedName>
</protein>
<dbReference type="Proteomes" id="UP001214415">
    <property type="component" value="Chromosome 3"/>
</dbReference>
<dbReference type="PROSITE" id="PS50012">
    <property type="entry name" value="RCC1_3"/>
    <property type="match status" value="1"/>
</dbReference>
<name>A0AAF0EJK3_9BASI</name>
<reference evidence="2" key="1">
    <citation type="submission" date="2023-03" db="EMBL/GenBank/DDBJ databases">
        <title>Mating type loci evolution in Malassezia.</title>
        <authorList>
            <person name="Coelho M.A."/>
        </authorList>
    </citation>
    <scope>NUCLEOTIDE SEQUENCE</scope>
    <source>
        <strain evidence="2">CBS 12830</strain>
    </source>
</reference>
<dbReference type="Gene3D" id="2.130.10.30">
    <property type="entry name" value="Regulator of chromosome condensation 1/beta-lactamase-inhibitor protein II"/>
    <property type="match status" value="2"/>
</dbReference>
<dbReference type="Pfam" id="PF00415">
    <property type="entry name" value="RCC1"/>
    <property type="match status" value="1"/>
</dbReference>
<evidence type="ECO:0000313" key="2">
    <source>
        <dbReference type="EMBL" id="WFD23267.1"/>
    </source>
</evidence>
<proteinExistence type="predicted"/>
<sequence length="529" mass="56125">MFARGARAAWTRAVSAQPTLRRFVPRIAVATVATVGGCTLASPLLADTLFQAPPTTEHRFPLLSFLAWGSNEHGVAAPTGKSSNISFPQALPTLEGIAWRDVQLGDTCAVAVDAAGDVVQWGAGFDPSPRTGPTKTLVGMDIQRVQLSGGKVYALARSGQVYVFSQAYKDQQLDKTSWLSPSMDFAKLSADEKMVDIVAGDHHVLALSRQGHVYSIPSDHLANEYGQLGYSTVQLGCAESSSTCEAHLEPAVVRKKRATTTPAPTLSDASSTRPSTDIRYATTWRLIPSLRESTFADIAAGSAHSVVRTSDGRVLTWGQNSHGQLGLGAHVTFETIAVPREVEFPLSLVGRHAHCTKIAAGGTNTFFVMHSRGAPVASDDGPSKAHERVDVLAVGAGQRGTLGHGQRNQSCSVPVRVKVVSGMQEYSESHRGMRPIDVHAITVGAHGQCALVMEAPSLGDQTRRDVYVWGSNSAGQLANGKKGHVAVPALLSMVDKADTSVKGREKTYDRIEQRIVAGGSCMAVYAGVA</sequence>
<dbReference type="PANTHER" id="PTHR47563:SF1">
    <property type="entry name" value="PROTEIN FMP25, MITOCHONDRIAL"/>
    <property type="match status" value="1"/>
</dbReference>